<dbReference type="Gene3D" id="3.40.50.2300">
    <property type="match status" value="1"/>
</dbReference>
<dbReference type="InterPro" id="IPR013011">
    <property type="entry name" value="PTS_EIIB_2"/>
</dbReference>
<evidence type="ECO:0000256" key="1">
    <source>
        <dbReference type="ARBA" id="ARBA00022679"/>
    </source>
</evidence>
<dbReference type="KEGG" id="fcz:IMF26_02485"/>
<dbReference type="InterPro" id="IPR003501">
    <property type="entry name" value="PTS_EIIB_2/3"/>
</dbReference>
<dbReference type="GO" id="GO:0009401">
    <property type="term" value="P:phosphoenolpyruvate-dependent sugar phosphotransferase system"/>
    <property type="evidence" value="ECO:0007669"/>
    <property type="project" value="InterPro"/>
</dbReference>
<evidence type="ECO:0000313" key="3">
    <source>
        <dbReference type="EMBL" id="QUL98959.1"/>
    </source>
</evidence>
<dbReference type="SUPFAM" id="SSF52794">
    <property type="entry name" value="PTS system IIB component-like"/>
    <property type="match status" value="1"/>
</dbReference>
<keyword evidence="1" id="KW-0808">Transferase</keyword>
<dbReference type="CDD" id="cd05566">
    <property type="entry name" value="PTS_IIB_galactitol"/>
    <property type="match status" value="1"/>
</dbReference>
<dbReference type="AlphaFoldDB" id="A0AAT9LCZ4"/>
<keyword evidence="3" id="KW-0813">Transport</keyword>
<gene>
    <name evidence="3" type="ORF">IMF26_02485</name>
</gene>
<reference evidence="3" key="1">
    <citation type="submission" date="2020-10" db="EMBL/GenBank/DDBJ databases">
        <authorList>
            <person name="Kadnikov V."/>
            <person name="Beletsky A.V."/>
            <person name="Mardanov A.V."/>
            <person name="Karnachuk O.V."/>
            <person name="Ravin N.V."/>
        </authorList>
    </citation>
    <scope>NUCLEOTIDE SEQUENCE</scope>
    <source>
        <strain evidence="3">Bu02</strain>
    </source>
</reference>
<protein>
    <submittedName>
        <fullName evidence="3">PTS sugar transporter subunit IIB</fullName>
    </submittedName>
</protein>
<dbReference type="Pfam" id="PF02302">
    <property type="entry name" value="PTS_IIB"/>
    <property type="match status" value="1"/>
</dbReference>
<organism evidence="3">
    <name type="scientific">Candidatus Fermentithermobacillus carboniphilus</name>
    <dbReference type="NCBI Taxonomy" id="3085328"/>
    <lineage>
        <taxon>Bacteria</taxon>
        <taxon>Bacillati</taxon>
        <taxon>Bacillota</taxon>
        <taxon>Candidatus Fermentithermobacillia</taxon>
        <taxon>Candidatus Fermentithermobacillales</taxon>
        <taxon>Candidatus Fermentithermobacillaceae</taxon>
        <taxon>Candidatus Fermentithermobacillus</taxon>
    </lineage>
</organism>
<evidence type="ECO:0000259" key="2">
    <source>
        <dbReference type="PROSITE" id="PS51099"/>
    </source>
</evidence>
<dbReference type="PROSITE" id="PS51099">
    <property type="entry name" value="PTS_EIIB_TYPE_2"/>
    <property type="match status" value="1"/>
</dbReference>
<dbReference type="GO" id="GO:0008982">
    <property type="term" value="F:protein-N(PI)-phosphohistidine-sugar phosphotransferase activity"/>
    <property type="evidence" value="ECO:0007669"/>
    <property type="project" value="InterPro"/>
</dbReference>
<sequence length="99" mass="10418">MAKFRILVPCGSGIASSTICAQKIRKGLGERGLDVEVKQLAFRELQGEIGKADLIVSITPGLKSDLNIPVVNGLPLLTGVGEKAVFDEIISKLTGGTKQ</sequence>
<feature type="domain" description="PTS EIIB type-2" evidence="2">
    <location>
        <begin position="4"/>
        <end position="97"/>
    </location>
</feature>
<dbReference type="EMBL" id="CP062796">
    <property type="protein sequence ID" value="QUL98959.1"/>
    <property type="molecule type" value="Genomic_DNA"/>
</dbReference>
<keyword evidence="3" id="KW-0762">Sugar transport</keyword>
<reference evidence="3" key="2">
    <citation type="journal article" date="2023" name="Biology">
        <title>Prokaryotic Life Associated with Coal-Fire Gas Vents Revealed by Metagenomics.</title>
        <authorList>
            <person name="Kadnikov V.V."/>
            <person name="Mardanov A.V."/>
            <person name="Beletsky A.V."/>
            <person name="Karnachuk O.V."/>
            <person name="Ravin N.V."/>
        </authorList>
    </citation>
    <scope>NUCLEOTIDE SEQUENCE</scope>
    <source>
        <strain evidence="3">Bu02</strain>
    </source>
</reference>
<name>A0AAT9LCZ4_9FIRM</name>
<dbReference type="InterPro" id="IPR036095">
    <property type="entry name" value="PTS_EIIB-like_sf"/>
</dbReference>
<proteinExistence type="predicted"/>
<accession>A0AAT9LCZ4</accession>